<evidence type="ECO:0000313" key="2">
    <source>
        <dbReference type="Proteomes" id="UP000218263"/>
    </source>
</evidence>
<organism evidence="1 2">
    <name type="scientific">Mucilaginibacter gotjawali</name>
    <dbReference type="NCBI Taxonomy" id="1550579"/>
    <lineage>
        <taxon>Bacteria</taxon>
        <taxon>Pseudomonadati</taxon>
        <taxon>Bacteroidota</taxon>
        <taxon>Sphingobacteriia</taxon>
        <taxon>Sphingobacteriales</taxon>
        <taxon>Sphingobacteriaceae</taxon>
        <taxon>Mucilaginibacter</taxon>
    </lineage>
</organism>
<keyword evidence="2" id="KW-1185">Reference proteome</keyword>
<dbReference type="AlphaFoldDB" id="A0A0X8X6N0"/>
<dbReference type="Proteomes" id="UP000218263">
    <property type="component" value="Chromosome"/>
</dbReference>
<protein>
    <submittedName>
        <fullName evidence="1">Uncharacterized protein</fullName>
    </submittedName>
</protein>
<name>A0A0X8X6N0_9SPHI</name>
<gene>
    <name evidence="1" type="ORF">MgSA37_04190</name>
</gene>
<proteinExistence type="predicted"/>
<dbReference type="KEGG" id="mgot:MgSA37_04190"/>
<dbReference type="EMBL" id="AP017313">
    <property type="protein sequence ID" value="BAU55998.1"/>
    <property type="molecule type" value="Genomic_DNA"/>
</dbReference>
<dbReference type="RefSeq" id="WP_096354536.1">
    <property type="nucleotide sequence ID" value="NZ_AP017313.1"/>
</dbReference>
<reference evidence="1 2" key="1">
    <citation type="submission" date="2015-12" db="EMBL/GenBank/DDBJ databases">
        <title>Genome sequence of Mucilaginibacter gotjawali.</title>
        <authorList>
            <person name="Lee J.S."/>
            <person name="Lee K.C."/>
            <person name="Kim K.K."/>
            <person name="Lee B.W."/>
        </authorList>
    </citation>
    <scope>NUCLEOTIDE SEQUENCE [LARGE SCALE GENOMIC DNA]</scope>
    <source>
        <strain evidence="1 2">SA3-7</strain>
    </source>
</reference>
<sequence length="187" mass="21489">MKKIKTLFVALTISLVYSSCNKPKNLTTAEVYKILNEIIADNNIQLDVVCASVYTLPISGEWSSEFTSKDQTFIKDQQKVFKDFKLESHKLKSFWPRTGKFKDVVIDETCKSGILDKLSFPIVSADRQKVLLEIGEDCNCMLGGYDEKILFIKVKGHWKRSKWYDYSISQNNSSNQSENRLSKQPKI</sequence>
<accession>A0A0X8X6N0</accession>
<dbReference type="OrthoDB" id="1120813at2"/>
<evidence type="ECO:0000313" key="1">
    <source>
        <dbReference type="EMBL" id="BAU55998.1"/>
    </source>
</evidence>